<organism evidence="1 2">
    <name type="scientific">Sphingomonas endophytica</name>
    <dbReference type="NCBI Taxonomy" id="869719"/>
    <lineage>
        <taxon>Bacteria</taxon>
        <taxon>Pseudomonadati</taxon>
        <taxon>Pseudomonadota</taxon>
        <taxon>Alphaproteobacteria</taxon>
        <taxon>Sphingomonadales</taxon>
        <taxon>Sphingomonadaceae</taxon>
        <taxon>Sphingomonas</taxon>
    </lineage>
</organism>
<dbReference type="Proteomes" id="UP000074310">
    <property type="component" value="Unassembled WGS sequence"/>
</dbReference>
<name>A0A147IAQ4_9SPHN</name>
<dbReference type="EMBL" id="LDTB01000001">
    <property type="protein sequence ID" value="KTT76844.1"/>
    <property type="molecule type" value="Genomic_DNA"/>
</dbReference>
<accession>A0A147IAQ4</accession>
<evidence type="ECO:0000313" key="2">
    <source>
        <dbReference type="Proteomes" id="UP000074310"/>
    </source>
</evidence>
<protein>
    <submittedName>
        <fullName evidence="1">Uncharacterized protein</fullName>
    </submittedName>
</protein>
<comment type="caution">
    <text evidence="1">The sequence shown here is derived from an EMBL/GenBank/DDBJ whole genome shotgun (WGS) entry which is preliminary data.</text>
</comment>
<proteinExistence type="predicted"/>
<dbReference type="PATRIC" id="fig|869719.3.peg.204"/>
<keyword evidence="2" id="KW-1185">Reference proteome</keyword>
<sequence length="145" mass="16090">MLPAMLPSWRFFDAVTASPRLDYMVVSAGGIGSGRWREFRPRVARLGAGAMVRRLFWNAEWNETLFLVSLAERLVGDHGAATEAHSQRELLLRVARHLQRAGLAGSADGFRIRLRFVGRPGRGEPVTEEVVYRSDLHPVGGPIPS</sequence>
<gene>
    <name evidence="1" type="ORF">NS334_00980</name>
</gene>
<dbReference type="AlphaFoldDB" id="A0A147IAQ4"/>
<reference evidence="1 2" key="1">
    <citation type="journal article" date="2016" name="Front. Microbiol.">
        <title>Genomic Resource of Rice Seed Associated Bacteria.</title>
        <authorList>
            <person name="Midha S."/>
            <person name="Bansal K."/>
            <person name="Sharma S."/>
            <person name="Kumar N."/>
            <person name="Patil P.P."/>
            <person name="Chaudhry V."/>
            <person name="Patil P.B."/>
        </authorList>
    </citation>
    <scope>NUCLEOTIDE SEQUENCE [LARGE SCALE GENOMIC DNA]</scope>
    <source>
        <strain evidence="1 2">NS334</strain>
    </source>
</reference>
<evidence type="ECO:0000313" key="1">
    <source>
        <dbReference type="EMBL" id="KTT76844.1"/>
    </source>
</evidence>